<reference evidence="2 3" key="1">
    <citation type="submission" date="2023-11" db="EMBL/GenBank/DDBJ databases">
        <authorList>
            <person name="Hedman E."/>
            <person name="Englund M."/>
            <person name="Stromberg M."/>
            <person name="Nyberg Akerstrom W."/>
            <person name="Nylinder S."/>
            <person name="Jareborg N."/>
            <person name="Kallberg Y."/>
            <person name="Kronander E."/>
        </authorList>
    </citation>
    <scope>NUCLEOTIDE SEQUENCE [LARGE SCALE GENOMIC DNA]</scope>
</reference>
<evidence type="ECO:0000313" key="3">
    <source>
        <dbReference type="Proteomes" id="UP001314205"/>
    </source>
</evidence>
<evidence type="ECO:0000313" key="2">
    <source>
        <dbReference type="EMBL" id="CAK1581290.1"/>
    </source>
</evidence>
<proteinExistence type="predicted"/>
<name>A0AAV1KFZ8_9NEOP</name>
<sequence>MNALDTDEEYLDDPIKLYDVEQIRFGCHMLQVKDSDNIDKTATYDKQSSLPNQEYIFILPGTFFEIERNIELLEKCRPLSIQIVDCAKYPLYYKSKSNIKNYSTYAKFNTFDKVNEVKQEKFLDESLSEDTIGCNKSTVVFNEDEKNFKENKNFTSANTGSCQKLMLLEISSDNSHIDFKKNKGLIGLKIKRNDKLEECNPGLQEGIFSENTKSSTNEVEFASYRSMIANKNTIKHEEGSFAHKSADIKEMPKPDIYFDKNEDIERTKIIQQTRETLIANSVKQYNNPIELSEVRSKSPILPCTSKKNGRYAKNTKEELLKSLNKYTEQFYNSNILNKSLKSNVKYFDKSLNNQNNLETCQQRQEKYQKTPIVLQSNINHKNVNNNLSFNVRQIKEVENNLSHVAKPVNKESMLLNQQEQYVFQIPFKLNNVSELNKKNIIQENKNNKNKISNVKRKAQVKCYTNSLKKGMKSKNEIICGEVHTNATNNILLTGHQETLVNAIPSTPQRCYVNNNITSNCSLGASNENLMHSNKYSYTITSPVLCLPPPNAIRHQIPHSHFRIPPVSDILLSSLRIKNKSIPSSHLTSQKTFARNKNTINSFETLDILDMSKPPELPLTDKSDDRNGNSFNKNVEGSDGIAKIKSKPVEEIKKIRGDTLSLKQIKPTKGYSAPILPIPTYESTFEIIAKIAASNGQDVSENEAIQEHKNNGQLQRPSRSSEVSNLLKKRKLGFTNITENQPKKISLDEYNRVYVKKYVKEGNLCPY</sequence>
<dbReference type="Proteomes" id="UP001314205">
    <property type="component" value="Unassembled WGS sequence"/>
</dbReference>
<dbReference type="AlphaFoldDB" id="A0AAV1KFZ8"/>
<dbReference type="EMBL" id="CAVLGL010000024">
    <property type="protein sequence ID" value="CAK1581290.1"/>
    <property type="molecule type" value="Genomic_DNA"/>
</dbReference>
<gene>
    <name evidence="2" type="ORF">PARMNEM_LOCUS2978</name>
</gene>
<comment type="caution">
    <text evidence="2">The sequence shown here is derived from an EMBL/GenBank/DDBJ whole genome shotgun (WGS) entry which is preliminary data.</text>
</comment>
<evidence type="ECO:0000256" key="1">
    <source>
        <dbReference type="SAM" id="MobiDB-lite"/>
    </source>
</evidence>
<feature type="region of interest" description="Disordered" evidence="1">
    <location>
        <begin position="613"/>
        <end position="634"/>
    </location>
</feature>
<accession>A0AAV1KFZ8</accession>
<protein>
    <submittedName>
        <fullName evidence="2">Uncharacterized protein</fullName>
    </submittedName>
</protein>
<keyword evidence="3" id="KW-1185">Reference proteome</keyword>
<organism evidence="2 3">
    <name type="scientific">Parnassius mnemosyne</name>
    <name type="common">clouded apollo</name>
    <dbReference type="NCBI Taxonomy" id="213953"/>
    <lineage>
        <taxon>Eukaryota</taxon>
        <taxon>Metazoa</taxon>
        <taxon>Ecdysozoa</taxon>
        <taxon>Arthropoda</taxon>
        <taxon>Hexapoda</taxon>
        <taxon>Insecta</taxon>
        <taxon>Pterygota</taxon>
        <taxon>Neoptera</taxon>
        <taxon>Endopterygota</taxon>
        <taxon>Lepidoptera</taxon>
        <taxon>Glossata</taxon>
        <taxon>Ditrysia</taxon>
        <taxon>Papilionoidea</taxon>
        <taxon>Papilionidae</taxon>
        <taxon>Parnassiinae</taxon>
        <taxon>Parnassini</taxon>
        <taxon>Parnassius</taxon>
        <taxon>Driopa</taxon>
    </lineage>
</organism>